<keyword evidence="5 7" id="KW-1133">Transmembrane helix</keyword>
<dbReference type="PANTHER" id="PTHR43663">
    <property type="entry name" value="CHROMATE TRANSPORT PROTEIN-RELATED"/>
    <property type="match status" value="1"/>
</dbReference>
<dbReference type="Proteomes" id="UP000600877">
    <property type="component" value="Unassembled WGS sequence"/>
</dbReference>
<dbReference type="EMBL" id="BMYW01000003">
    <property type="protein sequence ID" value="GGX86070.1"/>
    <property type="molecule type" value="Genomic_DNA"/>
</dbReference>
<evidence type="ECO:0000313" key="8">
    <source>
        <dbReference type="EMBL" id="GGX86070.1"/>
    </source>
</evidence>
<evidence type="ECO:0000313" key="9">
    <source>
        <dbReference type="Proteomes" id="UP000600877"/>
    </source>
</evidence>
<dbReference type="PANTHER" id="PTHR43663:SF1">
    <property type="entry name" value="CHROMATE TRANSPORTER"/>
    <property type="match status" value="1"/>
</dbReference>
<keyword evidence="3" id="KW-1003">Cell membrane</keyword>
<sequence>METRNIPTRRELFTGFFGIGIVGFGGVLPLVHHMLVLRKGWLTDAEFTELLGLGQILPGPNVVNLSVAVGGRFHGASGALLAFSGLLLAPFCIAMLLVSLYQQYRGLPALQQVLAGLAPAATGLIFGMGLRLAAKLERSSWCIALAVATFVAIGLLHWPLLPLLLVMVPLAVTLAWHLQQKEPA</sequence>
<keyword evidence="9" id="KW-1185">Reference proteome</keyword>
<evidence type="ECO:0000256" key="6">
    <source>
        <dbReference type="ARBA" id="ARBA00023136"/>
    </source>
</evidence>
<evidence type="ECO:0000256" key="5">
    <source>
        <dbReference type="ARBA" id="ARBA00022989"/>
    </source>
</evidence>
<keyword evidence="6 7" id="KW-0472">Membrane</keyword>
<comment type="similarity">
    <text evidence="2">Belongs to the chromate ion transporter (CHR) (TC 2.A.51) family.</text>
</comment>
<dbReference type="RefSeq" id="WP_189373266.1">
    <property type="nucleotide sequence ID" value="NZ_BMYW01000003.1"/>
</dbReference>
<feature type="transmembrane region" description="Helical" evidence="7">
    <location>
        <begin position="12"/>
        <end position="31"/>
    </location>
</feature>
<dbReference type="InterPro" id="IPR052518">
    <property type="entry name" value="CHR_Transporter"/>
</dbReference>
<comment type="caution">
    <text evidence="8">The sequence shown here is derived from an EMBL/GenBank/DDBJ whole genome shotgun (WGS) entry which is preliminary data.</text>
</comment>
<feature type="transmembrane region" description="Helical" evidence="7">
    <location>
        <begin position="141"/>
        <end position="160"/>
    </location>
</feature>
<dbReference type="Pfam" id="PF02417">
    <property type="entry name" value="Chromate_transp"/>
    <property type="match status" value="1"/>
</dbReference>
<evidence type="ECO:0000256" key="7">
    <source>
        <dbReference type="SAM" id="Phobius"/>
    </source>
</evidence>
<dbReference type="InterPro" id="IPR003370">
    <property type="entry name" value="Chromate_transpt"/>
</dbReference>
<accession>A0ABQ2YM00</accession>
<gene>
    <name evidence="8" type="ORF">GCM10011290_12330</name>
</gene>
<evidence type="ECO:0000256" key="3">
    <source>
        <dbReference type="ARBA" id="ARBA00022475"/>
    </source>
</evidence>
<name>A0ABQ2YM00_9NEIS</name>
<keyword evidence="4 7" id="KW-0812">Transmembrane</keyword>
<proteinExistence type="inferred from homology"/>
<reference evidence="9" key="1">
    <citation type="journal article" date="2019" name="Int. J. Syst. Evol. Microbiol.">
        <title>The Global Catalogue of Microorganisms (GCM) 10K type strain sequencing project: providing services to taxonomists for standard genome sequencing and annotation.</title>
        <authorList>
            <consortium name="The Broad Institute Genomics Platform"/>
            <consortium name="The Broad Institute Genome Sequencing Center for Infectious Disease"/>
            <person name="Wu L."/>
            <person name="Ma J."/>
        </authorList>
    </citation>
    <scope>NUCLEOTIDE SEQUENCE [LARGE SCALE GENOMIC DNA]</scope>
    <source>
        <strain evidence="9">KCTC 32041</strain>
    </source>
</reference>
<comment type="subcellular location">
    <subcellularLocation>
        <location evidence="1">Cell membrane</location>
        <topology evidence="1">Multi-pass membrane protein</topology>
    </subcellularLocation>
</comment>
<feature type="transmembrane region" description="Helical" evidence="7">
    <location>
        <begin position="113"/>
        <end position="134"/>
    </location>
</feature>
<evidence type="ECO:0000256" key="2">
    <source>
        <dbReference type="ARBA" id="ARBA00005262"/>
    </source>
</evidence>
<organism evidence="8 9">
    <name type="scientific">Vogesella alkaliphila</name>
    <dbReference type="NCBI Taxonomy" id="1193621"/>
    <lineage>
        <taxon>Bacteria</taxon>
        <taxon>Pseudomonadati</taxon>
        <taxon>Pseudomonadota</taxon>
        <taxon>Betaproteobacteria</taxon>
        <taxon>Neisseriales</taxon>
        <taxon>Chromobacteriaceae</taxon>
        <taxon>Vogesella</taxon>
    </lineage>
</organism>
<feature type="transmembrane region" description="Helical" evidence="7">
    <location>
        <begin position="80"/>
        <end position="101"/>
    </location>
</feature>
<evidence type="ECO:0000256" key="4">
    <source>
        <dbReference type="ARBA" id="ARBA00022692"/>
    </source>
</evidence>
<protein>
    <submittedName>
        <fullName evidence="8">Chromate transporter</fullName>
    </submittedName>
</protein>
<evidence type="ECO:0000256" key="1">
    <source>
        <dbReference type="ARBA" id="ARBA00004651"/>
    </source>
</evidence>